<dbReference type="GO" id="GO:0006508">
    <property type="term" value="P:proteolysis"/>
    <property type="evidence" value="ECO:0007669"/>
    <property type="project" value="InterPro"/>
</dbReference>
<sequence length="227" mass="25278">MIFTLFSLISLSLCQDPAPGWLSYAAYNAPGRITKAEAKWKVPANPATDGAFWSPWLGIESSDQLNLLQPVNPWMGSSWGAYVEYYQWQPTHNFDSTMFSVQSGDVMHGTAVYNAKTSSYTMGQSVVGGTPSQSVSVDLPIQTNAYGVPKNYTIVYLVMEKVWDCDQYSTDGQVTFFDIAVEIDGKPIDSPKWITSYVEDNCNNRAKVLNSSAIQITWDQSMERTTM</sequence>
<gene>
    <name evidence="1" type="ORF">SSP0437_LOCUS6372</name>
</gene>
<dbReference type="InterPro" id="IPR038656">
    <property type="entry name" value="Peptidase_G1_sf"/>
</dbReference>
<dbReference type="InterPro" id="IPR000250">
    <property type="entry name" value="Peptidase_G1"/>
</dbReference>
<dbReference type="AlphaFoldDB" id="A0A7S1YFL5"/>
<dbReference type="GO" id="GO:0070007">
    <property type="term" value="F:glutamic-type endopeptidase activity"/>
    <property type="evidence" value="ECO:0007669"/>
    <property type="project" value="InterPro"/>
</dbReference>
<dbReference type="EMBL" id="HBGL01008255">
    <property type="protein sequence ID" value="CAD9297333.1"/>
    <property type="molecule type" value="Transcribed_RNA"/>
</dbReference>
<evidence type="ECO:0000313" key="1">
    <source>
        <dbReference type="EMBL" id="CAD9297333.1"/>
    </source>
</evidence>
<protein>
    <submittedName>
        <fullName evidence="1">Uncharacterized protein</fullName>
    </submittedName>
</protein>
<proteinExistence type="predicted"/>
<dbReference type="Gene3D" id="2.60.120.700">
    <property type="entry name" value="Peptidase G1"/>
    <property type="match status" value="1"/>
</dbReference>
<accession>A0A7S1YFL5</accession>
<dbReference type="Pfam" id="PF01828">
    <property type="entry name" value="Peptidase_A4"/>
    <property type="match status" value="1"/>
</dbReference>
<reference evidence="1" key="1">
    <citation type="submission" date="2021-01" db="EMBL/GenBank/DDBJ databases">
        <authorList>
            <person name="Corre E."/>
            <person name="Pelletier E."/>
            <person name="Niang G."/>
            <person name="Scheremetjew M."/>
            <person name="Finn R."/>
            <person name="Kale V."/>
            <person name="Holt S."/>
            <person name="Cochrane G."/>
            <person name="Meng A."/>
            <person name="Brown T."/>
            <person name="Cohen L."/>
        </authorList>
    </citation>
    <scope>NUCLEOTIDE SEQUENCE</scope>
    <source>
        <strain evidence="1">ATCC 50979</strain>
    </source>
</reference>
<organism evidence="1">
    <name type="scientific">Sexangularia sp. CB-2014</name>
    <dbReference type="NCBI Taxonomy" id="1486929"/>
    <lineage>
        <taxon>Eukaryota</taxon>
        <taxon>Amoebozoa</taxon>
        <taxon>Tubulinea</taxon>
        <taxon>Elardia</taxon>
        <taxon>Arcellinida</taxon>
        <taxon>Arcellinida incertae sedis</taxon>
        <taxon>Sexangularia</taxon>
    </lineage>
</organism>
<name>A0A7S1YFL5_9EUKA</name>